<keyword evidence="2" id="KW-1185">Reference proteome</keyword>
<evidence type="ECO:0000313" key="1">
    <source>
        <dbReference type="EMBL" id="WQD73902.1"/>
    </source>
</evidence>
<organism evidence="1 2">
    <name type="scientific">Pseudomonas fluorescens</name>
    <dbReference type="NCBI Taxonomy" id="294"/>
    <lineage>
        <taxon>Bacteria</taxon>
        <taxon>Pseudomonadati</taxon>
        <taxon>Pseudomonadota</taxon>
        <taxon>Gammaproteobacteria</taxon>
        <taxon>Pseudomonadales</taxon>
        <taxon>Pseudomonadaceae</taxon>
        <taxon>Pseudomonas</taxon>
    </lineage>
</organism>
<dbReference type="Proteomes" id="UP001325023">
    <property type="component" value="Chromosome"/>
</dbReference>
<protein>
    <submittedName>
        <fullName evidence="1">Fimbrial protein</fullName>
    </submittedName>
</protein>
<sequence>MNIINEIRVRLSLALLCGVLACISQPAQALVEGNVNCTQQSIPPDGYTFEPGQAIRVTYQGSCIIRRTFPYSAGLNTQINYMSGSDQATLKLLDPYHNTYFSDLPLGIYSGNCLGGTCKRLPVNTAVPYHFILVGNAPRTPGVRYVAVLLGVTSQNYLGYGEWFVQTLFEYTVVPPACSLSSPGSVNLRFGSISNSELNNQMQSTTVSINCKSAMRANVYLLPNQAVVNATTGVTRTSLAGLNMQALWTDTLNPVNFTTPRFMQLRVGSNDVNLSFKPQLAAGQSPSGAFQSQYTLNIDYQ</sequence>
<proteinExistence type="predicted"/>
<evidence type="ECO:0000313" key="2">
    <source>
        <dbReference type="Proteomes" id="UP001325023"/>
    </source>
</evidence>
<dbReference type="EMBL" id="CP140009">
    <property type="protein sequence ID" value="WQD73902.1"/>
    <property type="molecule type" value="Genomic_DNA"/>
</dbReference>
<gene>
    <name evidence="1" type="ORF">U0037_08035</name>
</gene>
<name>A0ACD4XXC4_PSEFL</name>
<reference evidence="1" key="1">
    <citation type="submission" date="2023-12" db="EMBL/GenBank/DDBJ databases">
        <title>Genome sequencing and assembly of bacterial species from a model synthetic community.</title>
        <authorList>
            <person name="Hogle S.L."/>
        </authorList>
    </citation>
    <scope>NUCLEOTIDE SEQUENCE</scope>
    <source>
        <strain evidence="1">SBW25</strain>
    </source>
</reference>
<accession>A0ACD4XXC4</accession>